<evidence type="ECO:0000256" key="4">
    <source>
        <dbReference type="ARBA" id="ARBA00022664"/>
    </source>
</evidence>
<feature type="domain" description="Poly(A) polymerase central" evidence="12">
    <location>
        <begin position="2"/>
        <end position="60"/>
    </location>
</feature>
<feature type="non-terminal residue" evidence="14">
    <location>
        <position position="1"/>
    </location>
</feature>
<keyword evidence="7" id="KW-0067">ATP-binding</keyword>
<evidence type="ECO:0000259" key="11">
    <source>
        <dbReference type="Pfam" id="PF04926"/>
    </source>
</evidence>
<dbReference type="SUPFAM" id="SSF81631">
    <property type="entry name" value="PAP/OAS1 substrate-binding domain"/>
    <property type="match status" value="1"/>
</dbReference>
<reference evidence="14" key="1">
    <citation type="submission" date="2025-08" db="UniProtKB">
        <authorList>
            <consortium name="RefSeq"/>
        </authorList>
    </citation>
    <scope>IDENTIFICATION</scope>
    <source>
        <tissue evidence="14">Testes</tissue>
    </source>
</reference>
<dbReference type="Gene3D" id="1.10.1410.10">
    <property type="match status" value="1"/>
</dbReference>
<dbReference type="RefSeq" id="XP_006817482.1">
    <property type="nucleotide sequence ID" value="XM_006817419.1"/>
</dbReference>
<organism evidence="13 14">
    <name type="scientific">Saccoglossus kowalevskii</name>
    <name type="common">Acorn worm</name>
    <dbReference type="NCBI Taxonomy" id="10224"/>
    <lineage>
        <taxon>Eukaryota</taxon>
        <taxon>Metazoa</taxon>
        <taxon>Hemichordata</taxon>
        <taxon>Enteropneusta</taxon>
        <taxon>Harrimaniidae</taxon>
        <taxon>Saccoglossus</taxon>
    </lineage>
</organism>
<evidence type="ECO:0000256" key="2">
    <source>
        <dbReference type="ARBA" id="ARBA00010912"/>
    </source>
</evidence>
<feature type="domain" description="Poly(A) polymerase RNA-binding" evidence="11">
    <location>
        <begin position="63"/>
        <end position="121"/>
    </location>
</feature>
<evidence type="ECO:0000256" key="3">
    <source>
        <dbReference type="ARBA" id="ARBA00012388"/>
    </source>
</evidence>
<dbReference type="InterPro" id="IPR011068">
    <property type="entry name" value="NuclTrfase_I-like_C"/>
</dbReference>
<comment type="subcellular location">
    <subcellularLocation>
        <location evidence="1">Nucleus</location>
    </subcellularLocation>
</comment>
<feature type="compositionally biased region" description="Polar residues" evidence="10">
    <location>
        <begin position="266"/>
        <end position="280"/>
    </location>
</feature>
<dbReference type="SUPFAM" id="SSF55003">
    <property type="entry name" value="PAP/Archaeal CCA-adding enzyme, C-terminal domain"/>
    <property type="match status" value="1"/>
</dbReference>
<keyword evidence="4" id="KW-0507">mRNA processing</keyword>
<proteinExistence type="inferred from homology"/>
<dbReference type="GeneID" id="102808306"/>
<evidence type="ECO:0000313" key="13">
    <source>
        <dbReference type="Proteomes" id="UP000694865"/>
    </source>
</evidence>
<feature type="region of interest" description="Disordered" evidence="10">
    <location>
        <begin position="198"/>
        <end position="383"/>
    </location>
</feature>
<feature type="compositionally biased region" description="Low complexity" evidence="10">
    <location>
        <begin position="294"/>
        <end position="310"/>
    </location>
</feature>
<gene>
    <name evidence="14" type="primary">LOC102808306</name>
</gene>
<keyword evidence="8" id="KW-0539">Nucleus</keyword>
<accession>A0ABM0MBU1</accession>
<evidence type="ECO:0000256" key="6">
    <source>
        <dbReference type="ARBA" id="ARBA00022741"/>
    </source>
</evidence>
<feature type="compositionally biased region" description="Low complexity" evidence="10">
    <location>
        <begin position="360"/>
        <end position="371"/>
    </location>
</feature>
<evidence type="ECO:0000256" key="8">
    <source>
        <dbReference type="ARBA" id="ARBA00023242"/>
    </source>
</evidence>
<keyword evidence="13" id="KW-1185">Reference proteome</keyword>
<dbReference type="EC" id="2.7.7.19" evidence="3"/>
<evidence type="ECO:0000313" key="14">
    <source>
        <dbReference type="RefSeq" id="XP_006817482.1"/>
    </source>
</evidence>
<dbReference type="InterPro" id="IPR007010">
    <property type="entry name" value="PolA_pol_RNA-bd_dom"/>
</dbReference>
<evidence type="ECO:0000256" key="7">
    <source>
        <dbReference type="ARBA" id="ARBA00022840"/>
    </source>
</evidence>
<dbReference type="Gene3D" id="3.30.70.590">
    <property type="entry name" value="Poly(A) polymerase predicted RNA binding domain"/>
    <property type="match status" value="1"/>
</dbReference>
<keyword evidence="6" id="KW-0547">Nucleotide-binding</keyword>
<feature type="non-terminal residue" evidence="14">
    <location>
        <position position="383"/>
    </location>
</feature>
<keyword evidence="5" id="KW-0808">Transferase</keyword>
<dbReference type="Pfam" id="PF04928">
    <property type="entry name" value="PAP_central"/>
    <property type="match status" value="1"/>
</dbReference>
<comment type="catalytic activity">
    <reaction evidence="9">
        <text>RNA(n) + ATP = RNA(n)-3'-adenine ribonucleotide + diphosphate</text>
        <dbReference type="Rhea" id="RHEA:11332"/>
        <dbReference type="Rhea" id="RHEA-COMP:14527"/>
        <dbReference type="Rhea" id="RHEA-COMP:17347"/>
        <dbReference type="ChEBI" id="CHEBI:30616"/>
        <dbReference type="ChEBI" id="CHEBI:33019"/>
        <dbReference type="ChEBI" id="CHEBI:140395"/>
        <dbReference type="ChEBI" id="CHEBI:173115"/>
        <dbReference type="EC" id="2.7.7.19"/>
    </reaction>
</comment>
<evidence type="ECO:0000256" key="1">
    <source>
        <dbReference type="ARBA" id="ARBA00004123"/>
    </source>
</evidence>
<dbReference type="InterPro" id="IPR007012">
    <property type="entry name" value="PolA_pol_cen_dom"/>
</dbReference>
<feature type="compositionally biased region" description="Basic and acidic residues" evidence="10">
    <location>
        <begin position="330"/>
        <end position="339"/>
    </location>
</feature>
<feature type="compositionally biased region" description="Low complexity" evidence="10">
    <location>
        <begin position="220"/>
        <end position="235"/>
    </location>
</feature>
<sequence>VNTQDRFHLMPIVTPAYPQQNSTYNVTLSTKAVLVEEFKQGLSVTEEIHLGKADWAKLFEPTNFFQKYRHYIVLSASATTVEHHLEWIGLVESKIRLLTGNLERNLCITLAHVNPEAFSPMTSSEKIEDKPVLCSMWFIGLSFEKLENMNVDLTYDIQSFTDTVYRLAVSTNMYKEGMKLEAKHVKKKQLGDYLPQSVLKSNKKKSLQPGEGINTPTRETGTSSTSNTPNRTPSSVKKTWLIDDESSNDSSYRESDGTLALKKNTSKTSVQSENGDSKNVGNDMPATTGGGDASLSVSMESKSSSVEGVSPNAGKSVKRPISPSLLQDEPLQKRLKNSEEPQSQDTEIKSVSEDDKLMISPSLLPLSDTPPKQQTIIENTEEQ</sequence>
<evidence type="ECO:0000256" key="10">
    <source>
        <dbReference type="SAM" id="MobiDB-lite"/>
    </source>
</evidence>
<protein>
    <recommendedName>
        <fullName evidence="3">polynucleotide adenylyltransferase</fullName>
        <ecNumber evidence="3">2.7.7.19</ecNumber>
    </recommendedName>
</protein>
<dbReference type="Pfam" id="PF04926">
    <property type="entry name" value="PAP_RNA-bind"/>
    <property type="match status" value="2"/>
</dbReference>
<dbReference type="Proteomes" id="UP000694865">
    <property type="component" value="Unplaced"/>
</dbReference>
<dbReference type="PANTHER" id="PTHR10682:SF10">
    <property type="entry name" value="POLYNUCLEOTIDE ADENYLYLTRANSFERASE"/>
    <property type="match status" value="1"/>
</dbReference>
<evidence type="ECO:0000256" key="5">
    <source>
        <dbReference type="ARBA" id="ARBA00022679"/>
    </source>
</evidence>
<feature type="compositionally biased region" description="Polar residues" evidence="10">
    <location>
        <begin position="372"/>
        <end position="383"/>
    </location>
</feature>
<evidence type="ECO:0000259" key="12">
    <source>
        <dbReference type="Pfam" id="PF04928"/>
    </source>
</evidence>
<comment type="similarity">
    <text evidence="2">Belongs to the poly(A) polymerase family.</text>
</comment>
<name>A0ABM0MBU1_SACKO</name>
<feature type="domain" description="Poly(A) polymerase RNA-binding" evidence="11">
    <location>
        <begin position="125"/>
        <end position="199"/>
    </location>
</feature>
<dbReference type="PANTHER" id="PTHR10682">
    <property type="entry name" value="POLY A POLYMERASE"/>
    <property type="match status" value="1"/>
</dbReference>
<feature type="compositionally biased region" description="Basic and acidic residues" evidence="10">
    <location>
        <begin position="346"/>
        <end position="357"/>
    </location>
</feature>
<evidence type="ECO:0000256" key="9">
    <source>
        <dbReference type="ARBA" id="ARBA00048830"/>
    </source>
</evidence>